<feature type="domain" description="TIR" evidence="4">
    <location>
        <begin position="1020"/>
        <end position="1158"/>
    </location>
</feature>
<dbReference type="PROSITE" id="PS50297">
    <property type="entry name" value="ANK_REP_REGION"/>
    <property type="match status" value="4"/>
</dbReference>
<feature type="repeat" description="ANK" evidence="1">
    <location>
        <begin position="655"/>
        <end position="687"/>
    </location>
</feature>
<dbReference type="GO" id="GO:0007165">
    <property type="term" value="P:signal transduction"/>
    <property type="evidence" value="ECO:0007669"/>
    <property type="project" value="InterPro"/>
</dbReference>
<dbReference type="PROSITE" id="PS50088">
    <property type="entry name" value="ANK_REPEAT"/>
    <property type="match status" value="5"/>
</dbReference>
<feature type="repeat" description="ANK" evidence="1">
    <location>
        <begin position="443"/>
        <end position="475"/>
    </location>
</feature>
<dbReference type="Pfam" id="PF12796">
    <property type="entry name" value="Ank_2"/>
    <property type="match status" value="1"/>
</dbReference>
<keyword evidence="1" id="KW-0040">ANK repeat</keyword>
<dbReference type="SUPFAM" id="SSF48403">
    <property type="entry name" value="Ankyrin repeat"/>
    <property type="match status" value="2"/>
</dbReference>
<feature type="repeat" description="ANK" evidence="1">
    <location>
        <begin position="517"/>
        <end position="549"/>
    </location>
</feature>
<name>A0A6A3RSI1_9STRA</name>
<evidence type="ECO:0000259" key="4">
    <source>
        <dbReference type="PROSITE" id="PS50104"/>
    </source>
</evidence>
<dbReference type="EMBL" id="QXGA01002187">
    <property type="protein sequence ID" value="KAE9102291.1"/>
    <property type="molecule type" value="Genomic_DNA"/>
</dbReference>
<evidence type="ECO:0000256" key="1">
    <source>
        <dbReference type="PROSITE-ProRule" id="PRU00023"/>
    </source>
</evidence>
<sequence length="1301" mass="143863">MYEGMSTPLGDKMTPLRPRMSDSEAKTLSNESRQSIGGHGAPREDDQEDPQRIPMIPLMGQGAAKSVASSVVSRLSVGSHLSLTQLTTPNATCSLRRRPPASMSSKKRSFYHGVNGTVKLRGKMPHVPRHWLNARFRHNTFFARRLLHTGLPLAFVLATGLGFYYFYKPDWLVLNKTLAPQEYGFMLHSPRLVYTFQASSCENVVGFSALIFHTLPAVILLCLPGSGWRLFEPFKREEQESTPSAGAPGAQLDKTDVETGNGGMDLDDDEQDNGNLTKIKRRLVFQFCELVAVLLLLFQAVVVMFFLYMFFKGGVFTCDMHAVQLFAIVGVVCFVWIFTELQYFARFREHVKMLLGAFQESDQTGDVRNHVMDPGVDQLMNQSDKALAVVRKRLYKATRQGDLREMRDILDYAEAAGLTSEEQGFPRKCYAPASLLLGFFAQSRKNPVHVAAYHGNIRALELLESRGFDVTAMDKFSRVRFSTGDLFWYFARFFVARPGVDGGGADEESAASVFRTTLVTPLHCAVSTGQLEAVRWLLERGASARTLALSSYRSDRVPPLFLAEHPDVVRELLVNGADPLAVPDPGFMNTLTALQLAYLRGNYAVAQELEEWGGDVALTPFHSAASRNDVLAVRKFLRKKTDVDCLGELGYVGLNRRTPLHWAAVSGALEVVDLLLEAGADPNFQDAQGRSPLHWAARLNKADVARSLIQAGADPRLVDLDFMTPLMCAASGLDASRELFGVLTSAGADINYQLPTTGDTALHIAVREENEQSALAILANGGNLMKMNIEGLRPLDCTTSTRLLFEIKRAAGQRDVMISYTHSHAEFAKKIRKALEDANVTTWLDLMDPSGIGGGSVWREEIARGITNAAVVLCLLTEDYAASEWCLKELALAKQVGTPILAVSSESVSIGEDLQVYLYTRQIIPFEPAITQTRRNSTNVRQTEYDYDEAKFKSQFRMLLDGVRDEIEKNRDTVQQKNIASSRRNAAGLKQTATGTILASGGGGFSRLFQQWDPNASSVQKQFVFLSHGDKHAGFVQQLYRELTDSGVMCFGDRNVEGQDFEERIHAAQEAILQCTCFLVILSKQTMNSELVRDQLAFAEDKGRPIFPIALNDLDPGLDKRYSLARNELFHFMGNGMSFKPSADRLIQGLRRHYTARDENLGTMLDNGTRIASANTSFVSFTFENENALSLDHDHVAPGEPMIQEGAELRESSDSLEPDSTSLTRNFESISEDDSNDSTIIVAASIKFIIAIFKVAVGVQLTDSTSIDTEIQAVCDADSSYPDAIEAVYVGNEDLVNGDYG</sequence>
<reference evidence="5 6" key="1">
    <citation type="submission" date="2018-08" db="EMBL/GenBank/DDBJ databases">
        <title>Genomic investigation of the strawberry pathogen Phytophthora fragariae indicates pathogenicity is determined by transcriptional variation in three key races.</title>
        <authorList>
            <person name="Adams T.M."/>
            <person name="Armitage A.D."/>
            <person name="Sobczyk M.K."/>
            <person name="Bates H.J."/>
            <person name="Dunwell J.M."/>
            <person name="Nellist C.F."/>
            <person name="Harrison R.J."/>
        </authorList>
    </citation>
    <scope>NUCLEOTIDE SEQUENCE [LARGE SCALE GENOMIC DNA]</scope>
    <source>
        <strain evidence="5 6">NOV-5</strain>
    </source>
</reference>
<dbReference type="Pfam" id="PF00023">
    <property type="entry name" value="Ank"/>
    <property type="match status" value="1"/>
</dbReference>
<dbReference type="SMART" id="SM00255">
    <property type="entry name" value="TIR"/>
    <property type="match status" value="2"/>
</dbReference>
<dbReference type="Gene3D" id="1.25.40.20">
    <property type="entry name" value="Ankyrin repeat-containing domain"/>
    <property type="match status" value="2"/>
</dbReference>
<protein>
    <recommendedName>
        <fullName evidence="4">TIR domain-containing protein</fullName>
    </recommendedName>
</protein>
<dbReference type="InterPro" id="IPR036770">
    <property type="entry name" value="Ankyrin_rpt-contain_sf"/>
</dbReference>
<evidence type="ECO:0000256" key="2">
    <source>
        <dbReference type="SAM" id="MobiDB-lite"/>
    </source>
</evidence>
<organism evidence="5 6">
    <name type="scientific">Phytophthora fragariae</name>
    <dbReference type="NCBI Taxonomy" id="53985"/>
    <lineage>
        <taxon>Eukaryota</taxon>
        <taxon>Sar</taxon>
        <taxon>Stramenopiles</taxon>
        <taxon>Oomycota</taxon>
        <taxon>Peronosporomycetes</taxon>
        <taxon>Peronosporales</taxon>
        <taxon>Peronosporaceae</taxon>
        <taxon>Phytophthora</taxon>
    </lineage>
</organism>
<feature type="transmembrane region" description="Helical" evidence="3">
    <location>
        <begin position="287"/>
        <end position="311"/>
    </location>
</feature>
<keyword evidence="3" id="KW-1133">Transmembrane helix</keyword>
<feature type="domain" description="TIR" evidence="4">
    <location>
        <begin position="812"/>
        <end position="964"/>
    </location>
</feature>
<evidence type="ECO:0000256" key="3">
    <source>
        <dbReference type="SAM" id="Phobius"/>
    </source>
</evidence>
<feature type="transmembrane region" description="Helical" evidence="3">
    <location>
        <begin position="204"/>
        <end position="223"/>
    </location>
</feature>
<dbReference type="SUPFAM" id="SSF52200">
    <property type="entry name" value="Toll/Interleukin receptor TIR domain"/>
    <property type="match status" value="2"/>
</dbReference>
<evidence type="ECO:0000313" key="5">
    <source>
        <dbReference type="EMBL" id="KAE9102291.1"/>
    </source>
</evidence>
<feature type="region of interest" description="Disordered" evidence="2">
    <location>
        <begin position="1"/>
        <end position="53"/>
    </location>
</feature>
<keyword evidence="3" id="KW-0472">Membrane</keyword>
<feature type="transmembrane region" description="Helical" evidence="3">
    <location>
        <begin position="146"/>
        <end position="167"/>
    </location>
</feature>
<keyword evidence="3" id="KW-0812">Transmembrane</keyword>
<dbReference type="Pfam" id="PF13676">
    <property type="entry name" value="TIR_2"/>
    <property type="match status" value="2"/>
</dbReference>
<gene>
    <name evidence="5" type="ORF">PF006_g22468</name>
</gene>
<proteinExistence type="predicted"/>
<dbReference type="PANTHER" id="PTHR24133">
    <property type="entry name" value="ANKYRIN DOMAIN-CONTAINING"/>
    <property type="match status" value="1"/>
</dbReference>
<dbReference type="SMART" id="SM00248">
    <property type="entry name" value="ANK"/>
    <property type="match status" value="8"/>
</dbReference>
<evidence type="ECO:0000313" key="6">
    <source>
        <dbReference type="Proteomes" id="UP000440732"/>
    </source>
</evidence>
<dbReference type="PANTHER" id="PTHR24133:SF40">
    <property type="entry name" value="ANKYRIN REPEAT DOMAIN 44"/>
    <property type="match status" value="1"/>
</dbReference>
<dbReference type="InterPro" id="IPR052391">
    <property type="entry name" value="E3_Ligase-Neurotoxin"/>
</dbReference>
<dbReference type="Proteomes" id="UP000440732">
    <property type="component" value="Unassembled WGS sequence"/>
</dbReference>
<dbReference type="InterPro" id="IPR000157">
    <property type="entry name" value="TIR_dom"/>
</dbReference>
<dbReference type="InterPro" id="IPR002110">
    <property type="entry name" value="Ankyrin_rpt"/>
</dbReference>
<dbReference type="Gene3D" id="3.40.50.10140">
    <property type="entry name" value="Toll/interleukin-1 receptor homology (TIR) domain"/>
    <property type="match status" value="2"/>
</dbReference>
<feature type="transmembrane region" description="Helical" evidence="3">
    <location>
        <begin position="323"/>
        <end position="345"/>
    </location>
</feature>
<comment type="caution">
    <text evidence="5">The sequence shown here is derived from an EMBL/GenBank/DDBJ whole genome shotgun (WGS) entry which is preliminary data.</text>
</comment>
<feature type="repeat" description="ANK" evidence="1">
    <location>
        <begin position="757"/>
        <end position="789"/>
    </location>
</feature>
<accession>A0A6A3RSI1</accession>
<dbReference type="PROSITE" id="PS50104">
    <property type="entry name" value="TIR"/>
    <property type="match status" value="2"/>
</dbReference>
<dbReference type="InterPro" id="IPR035897">
    <property type="entry name" value="Toll_tir_struct_dom_sf"/>
</dbReference>
<feature type="compositionally biased region" description="Polar residues" evidence="2">
    <location>
        <begin position="26"/>
        <end position="35"/>
    </location>
</feature>
<feature type="repeat" description="ANK" evidence="1">
    <location>
        <begin position="688"/>
        <end position="720"/>
    </location>
</feature>
<feature type="non-terminal residue" evidence="5">
    <location>
        <position position="1301"/>
    </location>
</feature>